<feature type="region of interest" description="Disordered" evidence="1">
    <location>
        <begin position="55"/>
        <end position="88"/>
    </location>
</feature>
<organism evidence="3">
    <name type="scientific">Ixodes ricinus</name>
    <name type="common">Common tick</name>
    <name type="synonym">Acarus ricinus</name>
    <dbReference type="NCBI Taxonomy" id="34613"/>
    <lineage>
        <taxon>Eukaryota</taxon>
        <taxon>Metazoa</taxon>
        <taxon>Ecdysozoa</taxon>
        <taxon>Arthropoda</taxon>
        <taxon>Chelicerata</taxon>
        <taxon>Arachnida</taxon>
        <taxon>Acari</taxon>
        <taxon>Parasitiformes</taxon>
        <taxon>Ixodida</taxon>
        <taxon>Ixodoidea</taxon>
        <taxon>Ixodidae</taxon>
        <taxon>Ixodinae</taxon>
        <taxon>Ixodes</taxon>
    </lineage>
</organism>
<reference evidence="3" key="1">
    <citation type="journal article" date="2018" name="PLoS Negl. Trop. Dis.">
        <title>Sialome diversity of ticks revealed by RNAseq of single tick salivary glands.</title>
        <authorList>
            <person name="Perner J."/>
            <person name="Kropackova S."/>
            <person name="Kopacek P."/>
            <person name="Ribeiro J.M."/>
        </authorList>
    </citation>
    <scope>NUCLEOTIDE SEQUENCE</scope>
    <source>
        <strain evidence="3">Siblings of single egg batch collected in Ceske Budejovice</strain>
        <tissue evidence="3">Salivary glands</tissue>
    </source>
</reference>
<evidence type="ECO:0000256" key="1">
    <source>
        <dbReference type="SAM" id="MobiDB-lite"/>
    </source>
</evidence>
<proteinExistence type="predicted"/>
<protein>
    <submittedName>
        <fullName evidence="3">Putative secreted protein</fullName>
    </submittedName>
</protein>
<accession>A0A147BWB0</accession>
<feature type="compositionally biased region" description="Low complexity" evidence="1">
    <location>
        <begin position="76"/>
        <end position="88"/>
    </location>
</feature>
<feature type="signal peptide" evidence="2">
    <location>
        <begin position="1"/>
        <end position="19"/>
    </location>
</feature>
<feature type="chain" id="PRO_5007543324" evidence="2">
    <location>
        <begin position="20"/>
        <end position="104"/>
    </location>
</feature>
<keyword evidence="2" id="KW-0732">Signal</keyword>
<dbReference type="EMBL" id="GEGO01000749">
    <property type="protein sequence ID" value="JAR94655.1"/>
    <property type="molecule type" value="Transcribed_RNA"/>
</dbReference>
<sequence>MVFFILCYFALLLEGRVLAPSCPRLGSPLTGPGCWRRKSLSCSCDVSTVPPVRGWRPASAMPTADRPEGVHPSHPRCSGSSRRTSSQPSCFAWWGPASRWLPCS</sequence>
<dbReference type="AlphaFoldDB" id="A0A147BWB0"/>
<evidence type="ECO:0000256" key="2">
    <source>
        <dbReference type="SAM" id="SignalP"/>
    </source>
</evidence>
<evidence type="ECO:0000313" key="3">
    <source>
        <dbReference type="EMBL" id="JAR94655.1"/>
    </source>
</evidence>
<name>A0A147BWB0_IXORI</name>